<protein>
    <recommendedName>
        <fullName evidence="5">PepSY-associated transmembrane protein</fullName>
    </recommendedName>
</protein>
<dbReference type="AlphaFoldDB" id="A0A4R6DU52"/>
<accession>A0A4R6DU52</accession>
<dbReference type="PANTHER" id="PTHR40115:SF1">
    <property type="entry name" value="INNER MEMBRANE PROTEIN WITH PEPSY TM HELIX"/>
    <property type="match status" value="1"/>
</dbReference>
<dbReference type="OrthoDB" id="8559578at2"/>
<reference evidence="3 4" key="1">
    <citation type="submission" date="2019-03" db="EMBL/GenBank/DDBJ databases">
        <title>Genomic Encyclopedia of Type Strains, Phase IV (KMG-IV): sequencing the most valuable type-strain genomes for metagenomic binning, comparative biology and taxonomic classification.</title>
        <authorList>
            <person name="Goeker M."/>
        </authorList>
    </citation>
    <scope>NUCLEOTIDE SEQUENCE [LARGE SCALE GENOMIC DNA]</scope>
    <source>
        <strain evidence="3 4">DSM 12121</strain>
    </source>
</reference>
<evidence type="ECO:0000256" key="2">
    <source>
        <dbReference type="SAM" id="Phobius"/>
    </source>
</evidence>
<sequence length="233" mass="25865">MPTYPAPQETSPAHSSIPAAADQAMRRQARRSGWLKTLHQWHWISSALCLLGMLLFAITGITLNHSADIEAKPRIQTQEGQLPPVLLAQLKTQAESEPQGEAARLPVELRSWLADELDIHARDAEAEWSADEVYLALPRPGGDAWLRVDLNEGALEYEDTDRGWIAYLNDLHKGRHAGTAWSWFIDIFAAACLVFSITGLFILQMHAGNRPSTWPIVGLGVVIPVLLVILFIH</sequence>
<organism evidence="3 4">
    <name type="scientific">Azoarcus indigens</name>
    <dbReference type="NCBI Taxonomy" id="29545"/>
    <lineage>
        <taxon>Bacteria</taxon>
        <taxon>Pseudomonadati</taxon>
        <taxon>Pseudomonadota</taxon>
        <taxon>Betaproteobacteria</taxon>
        <taxon>Rhodocyclales</taxon>
        <taxon>Zoogloeaceae</taxon>
        <taxon>Azoarcus</taxon>
    </lineage>
</organism>
<dbReference type="EMBL" id="SNVV01000014">
    <property type="protein sequence ID" value="TDN48701.1"/>
    <property type="molecule type" value="Genomic_DNA"/>
</dbReference>
<dbReference type="PANTHER" id="PTHR40115">
    <property type="entry name" value="INNER MEMBRANE PROTEIN WITH PEPSY TM HELIX"/>
    <property type="match status" value="1"/>
</dbReference>
<feature type="transmembrane region" description="Helical" evidence="2">
    <location>
        <begin position="41"/>
        <end position="63"/>
    </location>
</feature>
<dbReference type="Proteomes" id="UP000295129">
    <property type="component" value="Unassembled WGS sequence"/>
</dbReference>
<keyword evidence="2" id="KW-0472">Membrane</keyword>
<name>A0A4R6DU52_9RHOO</name>
<evidence type="ECO:0000313" key="4">
    <source>
        <dbReference type="Proteomes" id="UP000295129"/>
    </source>
</evidence>
<feature type="region of interest" description="Disordered" evidence="1">
    <location>
        <begin position="1"/>
        <end position="22"/>
    </location>
</feature>
<keyword evidence="2" id="KW-0812">Transmembrane</keyword>
<keyword evidence="4" id="KW-1185">Reference proteome</keyword>
<gene>
    <name evidence="3" type="ORF">C7389_11488</name>
</gene>
<proteinExistence type="predicted"/>
<evidence type="ECO:0008006" key="5">
    <source>
        <dbReference type="Google" id="ProtNLM"/>
    </source>
</evidence>
<evidence type="ECO:0000256" key="1">
    <source>
        <dbReference type="SAM" id="MobiDB-lite"/>
    </source>
</evidence>
<feature type="transmembrane region" description="Helical" evidence="2">
    <location>
        <begin position="183"/>
        <end position="207"/>
    </location>
</feature>
<dbReference type="InterPro" id="IPR032307">
    <property type="entry name" value="PepSY_TM-like_2"/>
</dbReference>
<dbReference type="Pfam" id="PF16357">
    <property type="entry name" value="PepSY_TM_like_2"/>
    <property type="match status" value="1"/>
</dbReference>
<evidence type="ECO:0000313" key="3">
    <source>
        <dbReference type="EMBL" id="TDN48701.1"/>
    </source>
</evidence>
<keyword evidence="2" id="KW-1133">Transmembrane helix</keyword>
<feature type="transmembrane region" description="Helical" evidence="2">
    <location>
        <begin position="213"/>
        <end position="232"/>
    </location>
</feature>
<comment type="caution">
    <text evidence="3">The sequence shown here is derived from an EMBL/GenBank/DDBJ whole genome shotgun (WGS) entry which is preliminary data.</text>
</comment>